<sequence>MDTSVLLRRIQRKRKELDRLARKFDSRNLTSGDVYRKSCELDRLIVEYMRTNRQLELDFPDFLPGR</sequence>
<dbReference type="InterPro" id="IPR018540">
    <property type="entry name" value="Spo0E-like"/>
</dbReference>
<dbReference type="RefSeq" id="WP_161259476.1">
    <property type="nucleotide sequence ID" value="NZ_WXEY01000022.1"/>
</dbReference>
<reference evidence="1 2" key="1">
    <citation type="submission" date="2020-01" db="EMBL/GenBank/DDBJ databases">
        <title>Whole-genome sequence of Heliobacterium undosum DSM 13378.</title>
        <authorList>
            <person name="Kyndt J.A."/>
            <person name="Meyer T.E."/>
        </authorList>
    </citation>
    <scope>NUCLEOTIDE SEQUENCE [LARGE SCALE GENOMIC DNA]</scope>
    <source>
        <strain evidence="1 2">DSM 13378</strain>
    </source>
</reference>
<dbReference type="Pfam" id="PF09388">
    <property type="entry name" value="SpoOE-like"/>
    <property type="match status" value="1"/>
</dbReference>
<name>A0A845L5H1_9FIRM</name>
<dbReference type="InterPro" id="IPR036638">
    <property type="entry name" value="HLH_DNA-bd_sf"/>
</dbReference>
<evidence type="ECO:0000313" key="2">
    <source>
        <dbReference type="Proteomes" id="UP000463470"/>
    </source>
</evidence>
<dbReference type="OrthoDB" id="2084348at2"/>
<accession>A0A845L5H1</accession>
<evidence type="ECO:0000313" key="1">
    <source>
        <dbReference type="EMBL" id="MZP30956.1"/>
    </source>
</evidence>
<dbReference type="InterPro" id="IPR037208">
    <property type="entry name" value="Spo0E-like_sf"/>
</dbReference>
<keyword evidence="2" id="KW-1185">Reference proteome</keyword>
<protein>
    <submittedName>
        <fullName evidence="1">Spo0E family sporulation regulatory protein-aspartic acid phosphatase</fullName>
    </submittedName>
</protein>
<dbReference type="GO" id="GO:0046983">
    <property type="term" value="F:protein dimerization activity"/>
    <property type="evidence" value="ECO:0007669"/>
    <property type="project" value="InterPro"/>
</dbReference>
<organism evidence="1 2">
    <name type="scientific">Heliomicrobium undosum</name>
    <dbReference type="NCBI Taxonomy" id="121734"/>
    <lineage>
        <taxon>Bacteria</taxon>
        <taxon>Bacillati</taxon>
        <taxon>Bacillota</taxon>
        <taxon>Clostridia</taxon>
        <taxon>Eubacteriales</taxon>
        <taxon>Heliobacteriaceae</taxon>
        <taxon>Heliomicrobium</taxon>
    </lineage>
</organism>
<dbReference type="Proteomes" id="UP000463470">
    <property type="component" value="Unassembled WGS sequence"/>
</dbReference>
<dbReference type="EMBL" id="WXEY01000022">
    <property type="protein sequence ID" value="MZP30956.1"/>
    <property type="molecule type" value="Genomic_DNA"/>
</dbReference>
<proteinExistence type="predicted"/>
<comment type="caution">
    <text evidence="1">The sequence shown here is derived from an EMBL/GenBank/DDBJ whole genome shotgun (WGS) entry which is preliminary data.</text>
</comment>
<dbReference type="SUPFAM" id="SSF140500">
    <property type="entry name" value="BAS1536-like"/>
    <property type="match status" value="1"/>
</dbReference>
<dbReference type="Gene3D" id="4.10.280.10">
    <property type="entry name" value="Helix-loop-helix DNA-binding domain"/>
    <property type="match status" value="1"/>
</dbReference>
<dbReference type="AlphaFoldDB" id="A0A845L5H1"/>
<gene>
    <name evidence="1" type="ORF">GTO91_14660</name>
</gene>
<dbReference type="GO" id="GO:0043937">
    <property type="term" value="P:regulation of sporulation"/>
    <property type="evidence" value="ECO:0007669"/>
    <property type="project" value="InterPro"/>
</dbReference>